<dbReference type="STRING" id="1073089.A0A1L9RA18"/>
<keyword evidence="4" id="KW-1185">Reference proteome</keyword>
<dbReference type="VEuPathDB" id="FungiDB:ASPWEDRAFT_118151"/>
<dbReference type="GeneID" id="63744645"/>
<evidence type="ECO:0000313" key="3">
    <source>
        <dbReference type="EMBL" id="OJJ31723.1"/>
    </source>
</evidence>
<feature type="domain" description="DUF3824" evidence="2">
    <location>
        <begin position="503"/>
        <end position="646"/>
    </location>
</feature>
<feature type="compositionally biased region" description="Basic and acidic residues" evidence="1">
    <location>
        <begin position="133"/>
        <end position="143"/>
    </location>
</feature>
<evidence type="ECO:0000259" key="2">
    <source>
        <dbReference type="Pfam" id="PF12868"/>
    </source>
</evidence>
<dbReference type="RefSeq" id="XP_040685400.1">
    <property type="nucleotide sequence ID" value="XM_040828797.1"/>
</dbReference>
<feature type="region of interest" description="Disordered" evidence="1">
    <location>
        <begin position="342"/>
        <end position="792"/>
    </location>
</feature>
<feature type="compositionally biased region" description="Basic and acidic residues" evidence="1">
    <location>
        <begin position="536"/>
        <end position="556"/>
    </location>
</feature>
<dbReference type="OrthoDB" id="3561737at2759"/>
<proteinExistence type="predicted"/>
<accession>A0A1L9RA18</accession>
<feature type="compositionally biased region" description="Low complexity" evidence="1">
    <location>
        <begin position="298"/>
        <end position="307"/>
    </location>
</feature>
<feature type="compositionally biased region" description="Basic residues" evidence="1">
    <location>
        <begin position="259"/>
        <end position="292"/>
    </location>
</feature>
<feature type="compositionally biased region" description="Basic residues" evidence="1">
    <location>
        <begin position="397"/>
        <end position="407"/>
    </location>
</feature>
<evidence type="ECO:0000256" key="1">
    <source>
        <dbReference type="SAM" id="MobiDB-lite"/>
    </source>
</evidence>
<dbReference type="InterPro" id="IPR024436">
    <property type="entry name" value="DUF3824"/>
</dbReference>
<dbReference type="AlphaFoldDB" id="A0A1L9RA18"/>
<feature type="compositionally biased region" description="Basic and acidic residues" evidence="1">
    <location>
        <begin position="169"/>
        <end position="180"/>
    </location>
</feature>
<feature type="compositionally biased region" description="Basic and acidic residues" evidence="1">
    <location>
        <begin position="383"/>
        <end position="396"/>
    </location>
</feature>
<reference evidence="4" key="1">
    <citation type="journal article" date="2017" name="Genome Biol.">
        <title>Comparative genomics reveals high biological diversity and specific adaptations in the industrially and medically important fungal genus Aspergillus.</title>
        <authorList>
            <person name="de Vries R.P."/>
            <person name="Riley R."/>
            <person name="Wiebenga A."/>
            <person name="Aguilar-Osorio G."/>
            <person name="Amillis S."/>
            <person name="Uchima C.A."/>
            <person name="Anderluh G."/>
            <person name="Asadollahi M."/>
            <person name="Askin M."/>
            <person name="Barry K."/>
            <person name="Battaglia E."/>
            <person name="Bayram O."/>
            <person name="Benocci T."/>
            <person name="Braus-Stromeyer S.A."/>
            <person name="Caldana C."/>
            <person name="Canovas D."/>
            <person name="Cerqueira G.C."/>
            <person name="Chen F."/>
            <person name="Chen W."/>
            <person name="Choi C."/>
            <person name="Clum A."/>
            <person name="Dos Santos R.A."/>
            <person name="Damasio A.R."/>
            <person name="Diallinas G."/>
            <person name="Emri T."/>
            <person name="Fekete E."/>
            <person name="Flipphi M."/>
            <person name="Freyberg S."/>
            <person name="Gallo A."/>
            <person name="Gournas C."/>
            <person name="Habgood R."/>
            <person name="Hainaut M."/>
            <person name="Harispe M.L."/>
            <person name="Henrissat B."/>
            <person name="Hilden K.S."/>
            <person name="Hope R."/>
            <person name="Hossain A."/>
            <person name="Karabika E."/>
            <person name="Karaffa L."/>
            <person name="Karanyi Z."/>
            <person name="Krasevec N."/>
            <person name="Kuo A."/>
            <person name="Kusch H."/>
            <person name="LaButti K."/>
            <person name="Lagendijk E.L."/>
            <person name="Lapidus A."/>
            <person name="Levasseur A."/>
            <person name="Lindquist E."/>
            <person name="Lipzen A."/>
            <person name="Logrieco A.F."/>
            <person name="MacCabe A."/>
            <person name="Maekelae M.R."/>
            <person name="Malavazi I."/>
            <person name="Melin P."/>
            <person name="Meyer V."/>
            <person name="Mielnichuk N."/>
            <person name="Miskei M."/>
            <person name="Molnar A.P."/>
            <person name="Mule G."/>
            <person name="Ngan C.Y."/>
            <person name="Orejas M."/>
            <person name="Orosz E."/>
            <person name="Ouedraogo J.P."/>
            <person name="Overkamp K.M."/>
            <person name="Park H.-S."/>
            <person name="Perrone G."/>
            <person name="Piumi F."/>
            <person name="Punt P.J."/>
            <person name="Ram A.F."/>
            <person name="Ramon A."/>
            <person name="Rauscher S."/>
            <person name="Record E."/>
            <person name="Riano-Pachon D.M."/>
            <person name="Robert V."/>
            <person name="Roehrig J."/>
            <person name="Ruller R."/>
            <person name="Salamov A."/>
            <person name="Salih N.S."/>
            <person name="Samson R.A."/>
            <person name="Sandor E."/>
            <person name="Sanguinetti M."/>
            <person name="Schuetze T."/>
            <person name="Sepcic K."/>
            <person name="Shelest E."/>
            <person name="Sherlock G."/>
            <person name="Sophianopoulou V."/>
            <person name="Squina F.M."/>
            <person name="Sun H."/>
            <person name="Susca A."/>
            <person name="Todd R.B."/>
            <person name="Tsang A."/>
            <person name="Unkles S.E."/>
            <person name="van de Wiele N."/>
            <person name="van Rossen-Uffink D."/>
            <person name="Oliveira J.V."/>
            <person name="Vesth T.C."/>
            <person name="Visser J."/>
            <person name="Yu J.-H."/>
            <person name="Zhou M."/>
            <person name="Andersen M.R."/>
            <person name="Archer D.B."/>
            <person name="Baker S.E."/>
            <person name="Benoit I."/>
            <person name="Brakhage A.A."/>
            <person name="Braus G.H."/>
            <person name="Fischer R."/>
            <person name="Frisvad J.C."/>
            <person name="Goldman G.H."/>
            <person name="Houbraken J."/>
            <person name="Oakley B."/>
            <person name="Pocsi I."/>
            <person name="Scazzocchio C."/>
            <person name="Seiboth B."/>
            <person name="vanKuyk P.A."/>
            <person name="Wortman J."/>
            <person name="Dyer P.S."/>
            <person name="Grigoriev I.V."/>
        </authorList>
    </citation>
    <scope>NUCLEOTIDE SEQUENCE [LARGE SCALE GENOMIC DNA]</scope>
    <source>
        <strain evidence="4">DTO 134E9</strain>
    </source>
</reference>
<protein>
    <recommendedName>
        <fullName evidence="2">DUF3824 domain-containing protein</fullName>
    </recommendedName>
</protein>
<feature type="compositionally biased region" description="Polar residues" evidence="1">
    <location>
        <begin position="738"/>
        <end position="748"/>
    </location>
</feature>
<dbReference type="Pfam" id="PF12868">
    <property type="entry name" value="DUF3824"/>
    <property type="match status" value="2"/>
</dbReference>
<gene>
    <name evidence="3" type="ORF">ASPWEDRAFT_118151</name>
</gene>
<feature type="compositionally biased region" description="Low complexity" evidence="1">
    <location>
        <begin position="597"/>
        <end position="609"/>
    </location>
</feature>
<feature type="region of interest" description="Disordered" evidence="1">
    <location>
        <begin position="241"/>
        <end position="330"/>
    </location>
</feature>
<sequence>MSYIYRERDRERDWDEPRSSVSIKRYVIPPEDERERDYLVRREDPYTGDRELMVRRSTDHHDDPVLVRRYERDVDYEPRYRSERDYYERQPVIIHKARGPIYINPRESDYDVVHRSEVDRDPHYHHRRFREYEDDRRLRRELSPADSISQASRRRDDQDYSSDDSMVYVRKETREYDDHPHHRRHLAEGALVGAGAAELYRSHRKKEGEEVSDGAGRLGRTVGAGALGAVAVNAASRARDYYRSKSRHRSHSFDDDHGSHHHRRRRRHRHGHSHSHSRRSRSRSRSHSHSRAKTLTELGLGAAAIAGDGDGDDDETRSQSQRRKHMAGAGLAGAAVAGLVERARSHSRSRKGERSRSHSRFRQALPVVAAGLGTAAATGLYEKSQDRKKEGEDGSRHRERRRSRSRSRTPSEVYPDPSRDSAGLIEYGRDPVHGSIPTANYYGRSPSPSGYYSDATDPVASGAAGYGSSRNRDRSRSRSRSRSRGVRYGSTSDSDQDSGRRRKSHHRSRDLAGAALAATGAGYAAHKYSQRKDRKKAGQDRDRPGYDDDNVSRDPYEESYNPEPYPPSPPAAPQQQIDDRQYYPNTNYFAPPPSSAPHPASNGAPYRPADYPPPPGAAPPPQPYGYPPPPGPDPYAPRPRRADENVSAAQNWPFPTAKYHTQDGLEAFPPLGTPRAKKRRSRAVSHPALPKSVSFDLNSGTSHDRQMDPGYETDDSDSTIGSLKGDRQHGYHRRCSSDPYSSKSNTKSRPGGGSSTTLDAGKNIGSDSDSTIDLPARFDSQGKLLPQRENDPVVDRLEDLIRDISKVLF</sequence>
<dbReference type="PANTHER" id="PTHR35487">
    <property type="entry name" value="DUF3824 DOMAIN-CONTAINING PROTEIN"/>
    <property type="match status" value="1"/>
</dbReference>
<dbReference type="EMBL" id="KV878215">
    <property type="protein sequence ID" value="OJJ31723.1"/>
    <property type="molecule type" value="Genomic_DNA"/>
</dbReference>
<dbReference type="PANTHER" id="PTHR35487:SF1">
    <property type="entry name" value="DUF3824 DOMAIN-CONTAINING PROTEIN"/>
    <property type="match status" value="1"/>
</dbReference>
<evidence type="ECO:0000313" key="4">
    <source>
        <dbReference type="Proteomes" id="UP000184383"/>
    </source>
</evidence>
<organism evidence="3 4">
    <name type="scientific">Aspergillus wentii DTO 134E9</name>
    <dbReference type="NCBI Taxonomy" id="1073089"/>
    <lineage>
        <taxon>Eukaryota</taxon>
        <taxon>Fungi</taxon>
        <taxon>Dikarya</taxon>
        <taxon>Ascomycota</taxon>
        <taxon>Pezizomycotina</taxon>
        <taxon>Eurotiomycetes</taxon>
        <taxon>Eurotiomycetidae</taxon>
        <taxon>Eurotiales</taxon>
        <taxon>Aspergillaceae</taxon>
        <taxon>Aspergillus</taxon>
        <taxon>Aspergillus subgen. Cremei</taxon>
    </lineage>
</organism>
<feature type="domain" description="DUF3824" evidence="2">
    <location>
        <begin position="356"/>
        <end position="446"/>
    </location>
</feature>
<feature type="compositionally biased region" description="Low complexity" evidence="1">
    <location>
        <begin position="441"/>
        <end position="453"/>
    </location>
</feature>
<feature type="compositionally biased region" description="Low complexity" evidence="1">
    <location>
        <begin position="364"/>
        <end position="380"/>
    </location>
</feature>
<feature type="region of interest" description="Disordered" evidence="1">
    <location>
        <begin position="133"/>
        <end position="181"/>
    </location>
</feature>
<feature type="compositionally biased region" description="Low complexity" evidence="1">
    <location>
        <begin position="512"/>
        <end position="525"/>
    </location>
</feature>
<name>A0A1L9RA18_ASPWE</name>
<dbReference type="Proteomes" id="UP000184383">
    <property type="component" value="Unassembled WGS sequence"/>
</dbReference>
<feature type="compositionally biased region" description="Pro residues" evidence="1">
    <location>
        <begin position="610"/>
        <end position="637"/>
    </location>
</feature>
<feature type="compositionally biased region" description="Pro residues" evidence="1">
    <location>
        <begin position="563"/>
        <end position="572"/>
    </location>
</feature>